<dbReference type="InterPro" id="IPR008979">
    <property type="entry name" value="Galactose-bd-like_sf"/>
</dbReference>
<dbReference type="InterPro" id="IPR006710">
    <property type="entry name" value="Glyco_hydro_43"/>
</dbReference>
<dbReference type="CDD" id="cd09001">
    <property type="entry name" value="GH43_FsAxh1-like"/>
    <property type="match status" value="1"/>
</dbReference>
<feature type="chain" id="PRO_5011757325" evidence="7">
    <location>
        <begin position="25"/>
        <end position="1023"/>
    </location>
</feature>
<comment type="similarity">
    <text evidence="1">Belongs to the glycosyl hydrolase 43 family.</text>
</comment>
<evidence type="ECO:0000256" key="6">
    <source>
        <dbReference type="PIRSR" id="PIRSR606710-2"/>
    </source>
</evidence>
<dbReference type="InterPro" id="IPR051795">
    <property type="entry name" value="Glycosyl_Hydrlase_43"/>
</dbReference>
<dbReference type="SUPFAM" id="SSF75005">
    <property type="entry name" value="Arabinanase/levansucrase/invertase"/>
    <property type="match status" value="2"/>
</dbReference>
<protein>
    <submittedName>
        <fullName evidence="9">Beta-xylosidase</fullName>
    </submittedName>
</protein>
<keyword evidence="4" id="KW-0326">Glycosidase</keyword>
<dbReference type="GO" id="GO:0004553">
    <property type="term" value="F:hydrolase activity, hydrolyzing O-glycosyl compounds"/>
    <property type="evidence" value="ECO:0007669"/>
    <property type="project" value="InterPro"/>
</dbReference>
<dbReference type="CDD" id="cd04084">
    <property type="entry name" value="CBM6_xylanase-like"/>
    <property type="match status" value="1"/>
</dbReference>
<keyword evidence="3" id="KW-0378">Hydrolase</keyword>
<feature type="site" description="Important for catalytic activity, responsible for pKa modulation of the active site Glu and correct orientation of both the proton donor and substrate" evidence="6">
    <location>
        <position position="163"/>
    </location>
</feature>
<dbReference type="GO" id="GO:0030246">
    <property type="term" value="F:carbohydrate binding"/>
    <property type="evidence" value="ECO:0007669"/>
    <property type="project" value="InterPro"/>
</dbReference>
<feature type="signal peptide" evidence="7">
    <location>
        <begin position="1"/>
        <end position="24"/>
    </location>
</feature>
<sequence>MKKTSCSAVVLLSVLATLPAASFAVNPVIQTMYTADPAPMVHKGTLYLFSSHDEDVGEKNNFNMKNWVLATTTDMVNWTQHGVIASLRDFPWAAKEISGWDGFDNGAWAPQVIERDGKWYLYGPVQGRGIGVLVADNPLGPYTDPIKKPLIAGHAGGLYDSIDPTVYIDDKGQAYLAWGNPNLWSVKLNKDMISYDTSVGENGIIGHPMTVKALGERNPPDKEGTTLPKPALRGTSYEEGPWLYKRNNLNYLFFAAGPIPEHLAYSTGPTAEGPWTYGGVVMTPQSAFTNHPGVVDYKGKTYLFYHNAALPGGDGFKRSVSVDELKFNPDGSVPTVQPTKEGPAPVATLDPYKRVEAETIAWSSGVKIEPSSAGGQNVRDIHDGDHIRVRNVDFGATGARAFMASLSSTVKAKQATGAKIEIRLDKLDGQLIGTLPVSGTGGEWKPQSVLVSGASGVHDLVFVFRGAAGEELFKFDYWQFSQRASVASQPLPAAPANPAHNPLIWADVPDISLIRVGKTYYMSSTTMHMSPGLPIMKSTDLVNWSMASYAYETLADNEAFRLENGKNAYGAGSWASSIRYHDGVFHATTFAATTGGRTHVFTTRDPERGPWKETNFEPLMNDHSLFFDDDGRAYMVWGCNRIMLTELKSDLSGVKPGGVNKAIIEQVNALFGADQGGLCGEGSQLSKINGRYYLFNIASPKTRWARTVVVHRADAIDGPYEGRIVLDDRGIAQGGLVDTPEGKWYAYLFKDNGAVGRVPYLVPVTWKDGWPVLGQDGEVPMTLDIPAGAQGASGASGIVASDEFDRPPGAPALPLAWQWNHNPEPRNWSLTKRPGYLSFITSRVDSSLPEARNTLTQRTFGPDSFATTSIDVSGMKDGDWAGLSAFQKKYGFVGVKMSGGARSLVMVSADSDQPEEIASIPLSGKTVHLKVECEFQSAPEDARFGLDEGGAKTYGIPGAPEVARFSYSLDGKSWTPIGRPSRLAYTFPHFMGYRYALFFYSTKTAGGRVDFDYYRIGQSGGSR</sequence>
<dbReference type="InterPro" id="IPR041542">
    <property type="entry name" value="GH43_C2"/>
</dbReference>
<dbReference type="SUPFAM" id="SSF49785">
    <property type="entry name" value="Galactose-binding domain-like"/>
    <property type="match status" value="1"/>
</dbReference>
<feature type="domain" description="CBM6" evidence="8">
    <location>
        <begin position="353"/>
        <end position="481"/>
    </location>
</feature>
<dbReference type="InterPro" id="IPR005084">
    <property type="entry name" value="CBM6"/>
</dbReference>
<evidence type="ECO:0000256" key="4">
    <source>
        <dbReference type="ARBA" id="ARBA00023295"/>
    </source>
</evidence>
<keyword evidence="2 7" id="KW-0732">Signal</keyword>
<evidence type="ECO:0000313" key="9">
    <source>
        <dbReference type="EMBL" id="SFV00996.1"/>
    </source>
</evidence>
<dbReference type="Pfam" id="PF03422">
    <property type="entry name" value="CBM_6"/>
    <property type="match status" value="1"/>
</dbReference>
<dbReference type="Gene3D" id="2.60.120.200">
    <property type="match status" value="1"/>
</dbReference>
<evidence type="ECO:0000256" key="2">
    <source>
        <dbReference type="ARBA" id="ARBA00022729"/>
    </source>
</evidence>
<dbReference type="Proteomes" id="UP000199391">
    <property type="component" value="Unassembled WGS sequence"/>
</dbReference>
<dbReference type="SUPFAM" id="SSF49899">
    <property type="entry name" value="Concanavalin A-like lectins/glucanases"/>
    <property type="match status" value="1"/>
</dbReference>
<dbReference type="InterPro" id="IPR023296">
    <property type="entry name" value="Glyco_hydro_beta-prop_sf"/>
</dbReference>
<dbReference type="PANTHER" id="PTHR42812:SF12">
    <property type="entry name" value="BETA-XYLOSIDASE-RELATED"/>
    <property type="match status" value="1"/>
</dbReference>
<dbReference type="CDD" id="cd18618">
    <property type="entry name" value="GH43_Xsa43E-like"/>
    <property type="match status" value="1"/>
</dbReference>
<dbReference type="PROSITE" id="PS51175">
    <property type="entry name" value="CBM6"/>
    <property type="match status" value="1"/>
</dbReference>
<organism evidence="9 10">
    <name type="scientific">Pseudoduganella namucuonensis</name>
    <dbReference type="NCBI Taxonomy" id="1035707"/>
    <lineage>
        <taxon>Bacteria</taxon>
        <taxon>Pseudomonadati</taxon>
        <taxon>Pseudomonadota</taxon>
        <taxon>Betaproteobacteria</taxon>
        <taxon>Burkholderiales</taxon>
        <taxon>Oxalobacteraceae</taxon>
        <taxon>Telluria group</taxon>
        <taxon>Pseudoduganella</taxon>
    </lineage>
</organism>
<dbReference type="Gene3D" id="2.115.10.20">
    <property type="entry name" value="Glycosyl hydrolase domain, family 43"/>
    <property type="match status" value="2"/>
</dbReference>
<dbReference type="Pfam" id="PF04616">
    <property type="entry name" value="Glyco_hydro_43"/>
    <property type="match status" value="2"/>
</dbReference>
<dbReference type="AlphaFoldDB" id="A0A1I7KUK4"/>
<evidence type="ECO:0000313" key="10">
    <source>
        <dbReference type="Proteomes" id="UP000199391"/>
    </source>
</evidence>
<evidence type="ECO:0000256" key="3">
    <source>
        <dbReference type="ARBA" id="ARBA00022801"/>
    </source>
</evidence>
<accession>A0A1I7KUK4</accession>
<dbReference type="InterPro" id="IPR006584">
    <property type="entry name" value="Cellulose-bd_IV"/>
</dbReference>
<dbReference type="Pfam" id="PF17851">
    <property type="entry name" value="GH43_C2"/>
    <property type="match status" value="1"/>
</dbReference>
<dbReference type="PANTHER" id="PTHR42812">
    <property type="entry name" value="BETA-XYLOSIDASE"/>
    <property type="match status" value="1"/>
</dbReference>
<dbReference type="EMBL" id="FPBO01000019">
    <property type="protein sequence ID" value="SFV00996.1"/>
    <property type="molecule type" value="Genomic_DNA"/>
</dbReference>
<evidence type="ECO:0000256" key="1">
    <source>
        <dbReference type="ARBA" id="ARBA00009865"/>
    </source>
</evidence>
<evidence type="ECO:0000256" key="7">
    <source>
        <dbReference type="SAM" id="SignalP"/>
    </source>
</evidence>
<keyword evidence="10" id="KW-1185">Reference proteome</keyword>
<evidence type="ECO:0000259" key="8">
    <source>
        <dbReference type="PROSITE" id="PS51175"/>
    </source>
</evidence>
<name>A0A1I7KUK4_9BURK</name>
<dbReference type="Gene3D" id="2.60.120.260">
    <property type="entry name" value="Galactose-binding domain-like"/>
    <property type="match status" value="1"/>
</dbReference>
<reference evidence="10" key="1">
    <citation type="submission" date="2016-10" db="EMBL/GenBank/DDBJ databases">
        <authorList>
            <person name="Varghese N."/>
            <person name="Submissions S."/>
        </authorList>
    </citation>
    <scope>NUCLEOTIDE SEQUENCE [LARGE SCALE GENOMIC DNA]</scope>
    <source>
        <strain evidence="10">CGMCC 1.11014</strain>
    </source>
</reference>
<dbReference type="InterPro" id="IPR013320">
    <property type="entry name" value="ConA-like_dom_sf"/>
</dbReference>
<dbReference type="STRING" id="1035707.SAMN05216552_1019113"/>
<feature type="active site" description="Proton acceptor" evidence="5">
    <location>
        <position position="36"/>
    </location>
</feature>
<proteinExistence type="inferred from homology"/>
<dbReference type="SMART" id="SM00606">
    <property type="entry name" value="CBD_IV"/>
    <property type="match status" value="1"/>
</dbReference>
<dbReference type="GO" id="GO:0005975">
    <property type="term" value="P:carbohydrate metabolic process"/>
    <property type="evidence" value="ECO:0007669"/>
    <property type="project" value="InterPro"/>
</dbReference>
<evidence type="ECO:0000256" key="5">
    <source>
        <dbReference type="PIRSR" id="PIRSR606710-1"/>
    </source>
</evidence>
<gene>
    <name evidence="9" type="ORF">SAMN05216552_1019113</name>
</gene>
<feature type="active site" description="Proton donor" evidence="5">
    <location>
        <position position="239"/>
    </location>
</feature>